<dbReference type="Gene3D" id="3.30.1540.10">
    <property type="entry name" value="formyl-coa transferase, domain 3"/>
    <property type="match status" value="1"/>
</dbReference>
<dbReference type="InterPro" id="IPR044855">
    <property type="entry name" value="CoA-Trfase_III_dom3_sf"/>
</dbReference>
<evidence type="ECO:0000313" key="1">
    <source>
        <dbReference type="EMBL" id="MBP2351453.1"/>
    </source>
</evidence>
<dbReference type="Pfam" id="PF02515">
    <property type="entry name" value="CoA_transf_3"/>
    <property type="match status" value="1"/>
</dbReference>
<keyword evidence="2" id="KW-1185">Reference proteome</keyword>
<sequence>MPGPMNGVRVVELAAWVAGPSAGGILADWGADVIKVEPPAGDPLRAIYTELGPDVAYNPFFDPDNRGKRSIVLNLREPRENQRALELIATADVFLTNMRGAALQRLGLDHETLLARDPRLIYAFITGYGLSGPTAAAGAFDLGACWARGAVADLLCAPGQDLPLQRSGMGDHFAGVAAAGMISAALYDRERTGEGQLVSTSLVRVAGYQMSSDLNTKLLLDLDPSHPVRTAPANPLANNYSAADGKRFWLLGIESDRHWPALTRIVERPELESDRRFSSIQARYENASELVGILDVEFAKRPREDWARRFDSEANFFWSPVNDVADLLSDPQTEASGMLVTTEDGSVARQMVASPVDFSRTPAAVRTRAPRLGEHTDELLQELAGHTAATVATAG</sequence>
<gene>
    <name evidence="1" type="ORF">JOF29_002536</name>
</gene>
<dbReference type="Proteomes" id="UP000755585">
    <property type="component" value="Unassembled WGS sequence"/>
</dbReference>
<name>A0ABS4UIH1_9ACTN</name>
<dbReference type="InterPro" id="IPR003673">
    <property type="entry name" value="CoA-Trfase_fam_III"/>
</dbReference>
<dbReference type="PANTHER" id="PTHR48228">
    <property type="entry name" value="SUCCINYL-COA--D-CITRAMALATE COA-TRANSFERASE"/>
    <property type="match status" value="1"/>
</dbReference>
<protein>
    <submittedName>
        <fullName evidence="1">Crotonobetainyl-CoA:carnitine CoA-transferase CaiB-like acyl-CoA transferase</fullName>
    </submittedName>
</protein>
<proteinExistence type="predicted"/>
<dbReference type="InterPro" id="IPR023606">
    <property type="entry name" value="CoA-Trfase_III_dom_1_sf"/>
</dbReference>
<dbReference type="EMBL" id="JAGINT010000001">
    <property type="protein sequence ID" value="MBP2351453.1"/>
    <property type="molecule type" value="Genomic_DNA"/>
</dbReference>
<organism evidence="1 2">
    <name type="scientific">Kribbella aluminosa</name>
    <dbReference type="NCBI Taxonomy" id="416017"/>
    <lineage>
        <taxon>Bacteria</taxon>
        <taxon>Bacillati</taxon>
        <taxon>Actinomycetota</taxon>
        <taxon>Actinomycetes</taxon>
        <taxon>Propionibacteriales</taxon>
        <taxon>Kribbellaceae</taxon>
        <taxon>Kribbella</taxon>
    </lineage>
</organism>
<dbReference type="PANTHER" id="PTHR48228:SF2">
    <property type="entry name" value="E-CINNAMOYL-COA:R-PHENYLLACTATE COA TRANSFERASE LARGE SUBUNIT"/>
    <property type="match status" value="1"/>
</dbReference>
<dbReference type="SUPFAM" id="SSF89796">
    <property type="entry name" value="CoA-transferase family III (CaiB/BaiF)"/>
    <property type="match status" value="1"/>
</dbReference>
<accession>A0ABS4UIH1</accession>
<dbReference type="InterPro" id="IPR050509">
    <property type="entry name" value="CoA-transferase_III"/>
</dbReference>
<dbReference type="Gene3D" id="3.40.50.10540">
    <property type="entry name" value="Crotonobetainyl-coa:carnitine coa-transferase, domain 1"/>
    <property type="match status" value="1"/>
</dbReference>
<dbReference type="RefSeq" id="WP_209694352.1">
    <property type="nucleotide sequence ID" value="NZ_BAAAVU010000042.1"/>
</dbReference>
<evidence type="ECO:0000313" key="2">
    <source>
        <dbReference type="Proteomes" id="UP000755585"/>
    </source>
</evidence>
<reference evidence="1 2" key="1">
    <citation type="submission" date="2021-03" db="EMBL/GenBank/DDBJ databases">
        <title>Sequencing the genomes of 1000 actinobacteria strains.</title>
        <authorList>
            <person name="Klenk H.-P."/>
        </authorList>
    </citation>
    <scope>NUCLEOTIDE SEQUENCE [LARGE SCALE GENOMIC DNA]</scope>
    <source>
        <strain evidence="1 2">DSM 18824</strain>
    </source>
</reference>
<comment type="caution">
    <text evidence="1">The sequence shown here is derived from an EMBL/GenBank/DDBJ whole genome shotgun (WGS) entry which is preliminary data.</text>
</comment>